<name>A0A2K8N470_9BACL</name>
<dbReference type="Proteomes" id="UP000231932">
    <property type="component" value="Chromosome"/>
</dbReference>
<dbReference type="EMBL" id="CP024955">
    <property type="protein sequence ID" value="ATY84224.1"/>
    <property type="molecule type" value="Genomic_DNA"/>
</dbReference>
<proteinExistence type="predicted"/>
<sequence length="74" mass="8209">MPFDSARAFAFLHRCRLEKKDRAEPMAVLMQARRNMAGTSSAKGNNGDGLVFVLWVNFSSRVSASSFVNSRIIS</sequence>
<evidence type="ECO:0000313" key="1">
    <source>
        <dbReference type="EMBL" id="ATY84224.1"/>
    </source>
</evidence>
<keyword evidence="2" id="KW-1185">Reference proteome</keyword>
<evidence type="ECO:0000313" key="2">
    <source>
        <dbReference type="Proteomes" id="UP000231932"/>
    </source>
</evidence>
<gene>
    <name evidence="1" type="ORF">CVV65_04065</name>
</gene>
<protein>
    <submittedName>
        <fullName evidence="1">Uncharacterized protein</fullName>
    </submittedName>
</protein>
<organism evidence="1 2">
    <name type="scientific">Kyrpidia spormannii</name>
    <dbReference type="NCBI Taxonomy" id="2055160"/>
    <lineage>
        <taxon>Bacteria</taxon>
        <taxon>Bacillati</taxon>
        <taxon>Bacillota</taxon>
        <taxon>Bacilli</taxon>
        <taxon>Bacillales</taxon>
        <taxon>Alicyclobacillaceae</taxon>
        <taxon>Kyrpidia</taxon>
    </lineage>
</organism>
<dbReference type="AlphaFoldDB" id="A0A2K8N470"/>
<dbReference type="KEGG" id="kyr:CVV65_04065"/>
<accession>A0A2K8N470</accession>
<reference evidence="2" key="1">
    <citation type="submission" date="2017-11" db="EMBL/GenBank/DDBJ databases">
        <title>Complete Genome Sequence of Kyrpidia sp. Strain EA-1, a thermophilic, hydrogen-oxidizing Bacterium, isolated from the Azores.</title>
        <authorList>
            <person name="Reiner J.E."/>
            <person name="Lapp C.J."/>
            <person name="Bunk B."/>
            <person name="Gescher J."/>
        </authorList>
    </citation>
    <scope>NUCLEOTIDE SEQUENCE [LARGE SCALE GENOMIC DNA]</scope>
    <source>
        <strain evidence="2">EA-1</strain>
    </source>
</reference>